<feature type="domain" description="RNA polymerase sigma factor 70 region 4 type 2" evidence="7">
    <location>
        <begin position="133"/>
        <end position="183"/>
    </location>
</feature>
<dbReference type="InterPro" id="IPR014284">
    <property type="entry name" value="RNA_pol_sigma-70_dom"/>
</dbReference>
<keyword evidence="4" id="KW-0804">Transcription</keyword>
<dbReference type="RefSeq" id="WP_203874023.1">
    <property type="nucleotide sequence ID" value="NZ_BOOK01000010.1"/>
</dbReference>
<dbReference type="PANTHER" id="PTHR43133">
    <property type="entry name" value="RNA POLYMERASE ECF-TYPE SIGMA FACTO"/>
    <property type="match status" value="1"/>
</dbReference>
<proteinExistence type="inferred from homology"/>
<dbReference type="GO" id="GO:0003677">
    <property type="term" value="F:DNA binding"/>
    <property type="evidence" value="ECO:0007669"/>
    <property type="project" value="InterPro"/>
</dbReference>
<name>A0A8J3SS63_9ACTN</name>
<comment type="similarity">
    <text evidence="1">Belongs to the sigma-70 factor family. ECF subfamily.</text>
</comment>
<dbReference type="Gene3D" id="1.10.1740.10">
    <property type="match status" value="1"/>
</dbReference>
<evidence type="ECO:0000256" key="3">
    <source>
        <dbReference type="ARBA" id="ARBA00023082"/>
    </source>
</evidence>
<dbReference type="InterPro" id="IPR007627">
    <property type="entry name" value="RNA_pol_sigma70_r2"/>
</dbReference>
<dbReference type="GO" id="GO:0016987">
    <property type="term" value="F:sigma factor activity"/>
    <property type="evidence" value="ECO:0007669"/>
    <property type="project" value="UniProtKB-KW"/>
</dbReference>
<evidence type="ECO:0008006" key="10">
    <source>
        <dbReference type="Google" id="ProtNLM"/>
    </source>
</evidence>
<dbReference type="PANTHER" id="PTHR43133:SF62">
    <property type="entry name" value="RNA POLYMERASE SIGMA FACTOR SIGZ"/>
    <property type="match status" value="1"/>
</dbReference>
<gene>
    <name evidence="8" type="ORF">Pta02_15750</name>
</gene>
<evidence type="ECO:0000256" key="1">
    <source>
        <dbReference type="ARBA" id="ARBA00010641"/>
    </source>
</evidence>
<dbReference type="GO" id="GO:0006352">
    <property type="term" value="P:DNA-templated transcription initiation"/>
    <property type="evidence" value="ECO:0007669"/>
    <property type="project" value="InterPro"/>
</dbReference>
<dbReference type="Gene3D" id="1.10.10.10">
    <property type="entry name" value="Winged helix-like DNA-binding domain superfamily/Winged helix DNA-binding domain"/>
    <property type="match status" value="1"/>
</dbReference>
<dbReference type="SUPFAM" id="SSF88946">
    <property type="entry name" value="Sigma2 domain of RNA polymerase sigma factors"/>
    <property type="match status" value="1"/>
</dbReference>
<dbReference type="Pfam" id="PF08281">
    <property type="entry name" value="Sigma70_r4_2"/>
    <property type="match status" value="1"/>
</dbReference>
<evidence type="ECO:0000256" key="5">
    <source>
        <dbReference type="SAM" id="MobiDB-lite"/>
    </source>
</evidence>
<evidence type="ECO:0000313" key="9">
    <source>
        <dbReference type="Proteomes" id="UP000634476"/>
    </source>
</evidence>
<evidence type="ECO:0000256" key="4">
    <source>
        <dbReference type="ARBA" id="ARBA00023163"/>
    </source>
</evidence>
<evidence type="ECO:0000259" key="6">
    <source>
        <dbReference type="Pfam" id="PF04542"/>
    </source>
</evidence>
<accession>A0A8J3SS63</accession>
<keyword evidence="9" id="KW-1185">Reference proteome</keyword>
<dbReference type="CDD" id="cd06171">
    <property type="entry name" value="Sigma70_r4"/>
    <property type="match status" value="1"/>
</dbReference>
<sequence length="214" mass="22929">MTTRAHPAAGAATPRTRTPGTVTTRAQPAADAMTAITQMRTRLVAFVAARIDRPDEAEDIVQEVLARISRSPSGLREAGRLEAWVYQITRNAIIDHHRAVTAAGRAQHRAAFDRSLSAEAAEPGALTALSGCLAPMLAQLSEHDRQAITLVDYDGLTQTEAARRLGLSVPGMKSRVQRARTRLRTLLTACCQIAVDARGDVREVRSTGPCPCGG</sequence>
<evidence type="ECO:0000256" key="2">
    <source>
        <dbReference type="ARBA" id="ARBA00023015"/>
    </source>
</evidence>
<dbReference type="NCBIfam" id="TIGR02937">
    <property type="entry name" value="sigma70-ECF"/>
    <property type="match status" value="1"/>
</dbReference>
<dbReference type="SUPFAM" id="SSF88659">
    <property type="entry name" value="Sigma3 and sigma4 domains of RNA polymerase sigma factors"/>
    <property type="match status" value="1"/>
</dbReference>
<protein>
    <recommendedName>
        <fullName evidence="10">RNA polymerase sigma factor SigZ</fullName>
    </recommendedName>
</protein>
<comment type="caution">
    <text evidence="8">The sequence shown here is derived from an EMBL/GenBank/DDBJ whole genome shotgun (WGS) entry which is preliminary data.</text>
</comment>
<dbReference type="AlphaFoldDB" id="A0A8J3SS63"/>
<dbReference type="InterPro" id="IPR013249">
    <property type="entry name" value="RNA_pol_sigma70_r4_t2"/>
</dbReference>
<reference evidence="8" key="1">
    <citation type="submission" date="2021-01" db="EMBL/GenBank/DDBJ databases">
        <title>Whole genome shotgun sequence of Planobispora takensis NBRC 109077.</title>
        <authorList>
            <person name="Komaki H."/>
            <person name="Tamura T."/>
        </authorList>
    </citation>
    <scope>NUCLEOTIDE SEQUENCE</scope>
    <source>
        <strain evidence="8">NBRC 109077</strain>
    </source>
</reference>
<evidence type="ECO:0000313" key="8">
    <source>
        <dbReference type="EMBL" id="GIH99566.1"/>
    </source>
</evidence>
<feature type="region of interest" description="Disordered" evidence="5">
    <location>
        <begin position="1"/>
        <end position="22"/>
    </location>
</feature>
<dbReference type="InterPro" id="IPR036388">
    <property type="entry name" value="WH-like_DNA-bd_sf"/>
</dbReference>
<dbReference type="EMBL" id="BOOK01000010">
    <property type="protein sequence ID" value="GIH99566.1"/>
    <property type="molecule type" value="Genomic_DNA"/>
</dbReference>
<dbReference type="Pfam" id="PF04542">
    <property type="entry name" value="Sigma70_r2"/>
    <property type="match status" value="1"/>
</dbReference>
<evidence type="ECO:0000259" key="7">
    <source>
        <dbReference type="Pfam" id="PF08281"/>
    </source>
</evidence>
<keyword evidence="3" id="KW-0731">Sigma factor</keyword>
<dbReference type="InterPro" id="IPR039425">
    <property type="entry name" value="RNA_pol_sigma-70-like"/>
</dbReference>
<dbReference type="InterPro" id="IPR013325">
    <property type="entry name" value="RNA_pol_sigma_r2"/>
</dbReference>
<dbReference type="InterPro" id="IPR013324">
    <property type="entry name" value="RNA_pol_sigma_r3/r4-like"/>
</dbReference>
<feature type="domain" description="RNA polymerase sigma-70 region 2" evidence="6">
    <location>
        <begin position="37"/>
        <end position="99"/>
    </location>
</feature>
<dbReference type="Proteomes" id="UP000634476">
    <property type="component" value="Unassembled WGS sequence"/>
</dbReference>
<organism evidence="8 9">
    <name type="scientific">Planobispora takensis</name>
    <dbReference type="NCBI Taxonomy" id="1367882"/>
    <lineage>
        <taxon>Bacteria</taxon>
        <taxon>Bacillati</taxon>
        <taxon>Actinomycetota</taxon>
        <taxon>Actinomycetes</taxon>
        <taxon>Streptosporangiales</taxon>
        <taxon>Streptosporangiaceae</taxon>
        <taxon>Planobispora</taxon>
    </lineage>
</organism>
<keyword evidence="2" id="KW-0805">Transcription regulation</keyword>